<organism evidence="3 4">
    <name type="scientific">Azospirillum argentinense</name>
    <dbReference type="NCBI Taxonomy" id="2970906"/>
    <lineage>
        <taxon>Bacteria</taxon>
        <taxon>Pseudomonadati</taxon>
        <taxon>Pseudomonadota</taxon>
        <taxon>Alphaproteobacteria</taxon>
        <taxon>Rhodospirillales</taxon>
        <taxon>Azospirillaceae</taxon>
        <taxon>Azospirillum</taxon>
    </lineage>
</organism>
<gene>
    <name evidence="3" type="ORF">FH063_004618</name>
</gene>
<dbReference type="InterPro" id="IPR048567">
    <property type="entry name" value="CyanoTRADDas_TM"/>
</dbReference>
<evidence type="ECO:0000313" key="4">
    <source>
        <dbReference type="Proteomes" id="UP000325333"/>
    </source>
</evidence>
<keyword evidence="1" id="KW-0812">Transmembrane</keyword>
<evidence type="ECO:0000259" key="2">
    <source>
        <dbReference type="Pfam" id="PF20712"/>
    </source>
</evidence>
<evidence type="ECO:0000313" key="3">
    <source>
        <dbReference type="EMBL" id="KAA1056470.1"/>
    </source>
</evidence>
<comment type="caution">
    <text evidence="3">The sequence shown here is derived from an EMBL/GenBank/DDBJ whole genome shotgun (WGS) entry which is preliminary data.</text>
</comment>
<dbReference type="AlphaFoldDB" id="A0A5B0KYD9"/>
<feature type="transmembrane region" description="Helical" evidence="1">
    <location>
        <begin position="20"/>
        <end position="40"/>
    </location>
</feature>
<dbReference type="Proteomes" id="UP000325333">
    <property type="component" value="Unassembled WGS sequence"/>
</dbReference>
<sequence>MSLGESLIDVVRFIAYDLSSTLLSAVLISSVIVFAFGGFLKKHFQKIELNYDMAGSVDSGTASSISNDAQISNFQAKLVEEYHAQGISQSKISFAFSLVFAAVGFILIASAVIIFLFQNNGHEASLADAAKPAFALVSGTIIDAVSALFFVQSNKSRQLMTEFFDKLRIDRKLDESLKLASEIEDWEVKARLKSLLSLNFASIEGSEAVMAQIFARSFGSVSQAQDSKGIKNTASGNGVLSSSDSV</sequence>
<protein>
    <recommendedName>
        <fullName evidence="2">Cyanobacterial TRADD-N associated 2 transmembrane domain-containing protein</fullName>
    </recommendedName>
</protein>
<reference evidence="3 4" key="1">
    <citation type="submission" date="2019-07" db="EMBL/GenBank/DDBJ databases">
        <title>Genome sequencing of the stress-tolerant strain Azospirillum brasilense Az19.</title>
        <authorList>
            <person name="Maroniche G.A."/>
            <person name="Garcia J.E."/>
            <person name="Pagnussat L."/>
            <person name="Amenta M."/>
            <person name="Creus C.M."/>
        </authorList>
    </citation>
    <scope>NUCLEOTIDE SEQUENCE [LARGE SCALE GENOMIC DNA]</scope>
    <source>
        <strain evidence="3 4">Az19</strain>
    </source>
</reference>
<feature type="transmembrane region" description="Helical" evidence="1">
    <location>
        <begin position="129"/>
        <end position="151"/>
    </location>
</feature>
<evidence type="ECO:0000256" key="1">
    <source>
        <dbReference type="SAM" id="Phobius"/>
    </source>
</evidence>
<feature type="domain" description="Cyanobacterial TRADD-N associated 2 transmembrane" evidence="2">
    <location>
        <begin position="85"/>
        <end position="158"/>
    </location>
</feature>
<name>A0A5B0KYD9_9PROT</name>
<keyword evidence="1" id="KW-0472">Membrane</keyword>
<dbReference type="Pfam" id="PF20712">
    <property type="entry name" value="CyanoTRADDas_TM"/>
    <property type="match status" value="1"/>
</dbReference>
<feature type="transmembrane region" description="Helical" evidence="1">
    <location>
        <begin position="94"/>
        <end position="117"/>
    </location>
</feature>
<accession>A0A5B0KYD9</accession>
<dbReference type="EMBL" id="VEWN01000004">
    <property type="protein sequence ID" value="KAA1056470.1"/>
    <property type="molecule type" value="Genomic_DNA"/>
</dbReference>
<keyword evidence="1" id="KW-1133">Transmembrane helix</keyword>
<dbReference type="RefSeq" id="WP_149649661.1">
    <property type="nucleotide sequence ID" value="NZ_VEWN01000004.1"/>
</dbReference>
<proteinExistence type="predicted"/>